<dbReference type="Gene3D" id="3.40.190.10">
    <property type="entry name" value="Periplasmic binding protein-like II"/>
    <property type="match status" value="1"/>
</dbReference>
<dbReference type="RefSeq" id="WP_090544248.1">
    <property type="nucleotide sequence ID" value="NZ_FNSR01000001.1"/>
</dbReference>
<feature type="domain" description="Solute-binding protein family 5" evidence="3">
    <location>
        <begin position="93"/>
        <end position="436"/>
    </location>
</feature>
<dbReference type="InterPro" id="IPR030678">
    <property type="entry name" value="Peptide/Ni-bd"/>
</dbReference>
<dbReference type="GO" id="GO:0043190">
    <property type="term" value="C:ATP-binding cassette (ABC) transporter complex"/>
    <property type="evidence" value="ECO:0007669"/>
    <property type="project" value="InterPro"/>
</dbReference>
<gene>
    <name evidence="4" type="ORF">SAMN05192542_103172</name>
</gene>
<accession>A0A1H7J8L2</accession>
<dbReference type="PROSITE" id="PS51318">
    <property type="entry name" value="TAT"/>
    <property type="match status" value="1"/>
</dbReference>
<keyword evidence="2" id="KW-0732">Signal</keyword>
<dbReference type="InterPro" id="IPR000914">
    <property type="entry name" value="SBP_5_dom"/>
</dbReference>
<dbReference type="PANTHER" id="PTHR30290:SF38">
    <property type="entry name" value="D,D-DIPEPTIDE-BINDING PERIPLASMIC PROTEIN DDPA-RELATED"/>
    <property type="match status" value="1"/>
</dbReference>
<comment type="similarity">
    <text evidence="1">Belongs to the bacterial solute-binding protein 5 family.</text>
</comment>
<dbReference type="InterPro" id="IPR039424">
    <property type="entry name" value="SBP_5"/>
</dbReference>
<dbReference type="AlphaFoldDB" id="A0A1H7J8L2"/>
<reference evidence="5" key="1">
    <citation type="submission" date="2016-10" db="EMBL/GenBank/DDBJ databases">
        <authorList>
            <person name="Varghese N."/>
            <person name="Submissions S."/>
        </authorList>
    </citation>
    <scope>NUCLEOTIDE SEQUENCE [LARGE SCALE GENOMIC DNA]</scope>
    <source>
        <strain evidence="5">LMG 26416</strain>
    </source>
</reference>
<protein>
    <submittedName>
        <fullName evidence="4">Peptide/nickel transport system substrate-binding protein</fullName>
    </submittedName>
</protein>
<evidence type="ECO:0000259" key="3">
    <source>
        <dbReference type="Pfam" id="PF00496"/>
    </source>
</evidence>
<name>A0A1H7J8L2_9BURK</name>
<dbReference type="GO" id="GO:0030288">
    <property type="term" value="C:outer membrane-bounded periplasmic space"/>
    <property type="evidence" value="ECO:0007669"/>
    <property type="project" value="UniProtKB-ARBA"/>
</dbReference>
<evidence type="ECO:0000313" key="4">
    <source>
        <dbReference type="EMBL" id="SEK70602.1"/>
    </source>
</evidence>
<dbReference type="SUPFAM" id="SSF53850">
    <property type="entry name" value="Periplasmic binding protein-like II"/>
    <property type="match status" value="1"/>
</dbReference>
<evidence type="ECO:0000313" key="5">
    <source>
        <dbReference type="Proteomes" id="UP000199120"/>
    </source>
</evidence>
<dbReference type="Proteomes" id="UP000199120">
    <property type="component" value="Unassembled WGS sequence"/>
</dbReference>
<dbReference type="Pfam" id="PF00496">
    <property type="entry name" value="SBP_bac_5"/>
    <property type="match status" value="1"/>
</dbReference>
<proteinExistence type="inferred from homology"/>
<evidence type="ECO:0000256" key="1">
    <source>
        <dbReference type="ARBA" id="ARBA00005695"/>
    </source>
</evidence>
<dbReference type="GO" id="GO:0015833">
    <property type="term" value="P:peptide transport"/>
    <property type="evidence" value="ECO:0007669"/>
    <property type="project" value="TreeGrafter"/>
</dbReference>
<dbReference type="GO" id="GO:1904680">
    <property type="term" value="F:peptide transmembrane transporter activity"/>
    <property type="evidence" value="ECO:0007669"/>
    <property type="project" value="TreeGrafter"/>
</dbReference>
<dbReference type="STRING" id="416943.SAMN05445871_1867"/>
<dbReference type="InterPro" id="IPR006311">
    <property type="entry name" value="TAT_signal"/>
</dbReference>
<dbReference type="Gene3D" id="3.10.105.10">
    <property type="entry name" value="Dipeptide-binding Protein, Domain 3"/>
    <property type="match status" value="1"/>
</dbReference>
<dbReference type="PIRSF" id="PIRSF002741">
    <property type="entry name" value="MppA"/>
    <property type="match status" value="1"/>
</dbReference>
<organism evidence="4 5">
    <name type="scientific">Paraburkholderia caballeronis</name>
    <dbReference type="NCBI Taxonomy" id="416943"/>
    <lineage>
        <taxon>Bacteria</taxon>
        <taxon>Pseudomonadati</taxon>
        <taxon>Pseudomonadota</taxon>
        <taxon>Betaproteobacteria</taxon>
        <taxon>Burkholderiales</taxon>
        <taxon>Burkholderiaceae</taxon>
        <taxon>Paraburkholderia</taxon>
    </lineage>
</organism>
<dbReference type="OrthoDB" id="9801799at2"/>
<dbReference type="Gene3D" id="3.90.76.10">
    <property type="entry name" value="Dipeptide-binding Protein, Domain 1"/>
    <property type="match status" value="1"/>
</dbReference>
<dbReference type="PANTHER" id="PTHR30290">
    <property type="entry name" value="PERIPLASMIC BINDING COMPONENT OF ABC TRANSPORTER"/>
    <property type="match status" value="1"/>
</dbReference>
<sequence length="518" mass="57053">MDSYEIDMKRRQLLLGALAAGAGGLLPWERALAQGHPADQVLNIAYISDVPTWDPTAITVPQAQSIYTTVFDSPLRYSPKLVLEGRQISAWKWQDKNAQRLEVTLRDDILFHDGSKLTTADLKYSLHDRPSADHKLAVGGMFQTLKDVEIVSPTRAVLVYSKPTPAAPIYLAFLAGYIVPKAYIEKVGMDGFLAKPVGAGPYRLVDYQRGSRIVLEAFDKYWGGTPAIRHVTFEVATEPSARVAAVESGRAGVAVQIPLREAQRLASVPGITTKIYPYSEIYMLRMPNYVKPFDDENVRAAMHYAIDTAALSKAFYGGIARPLSVTATPGSAADVPGFRFPYDPQRAIAALAKSGYGPNKPVRVPFLTTNGTFPSDYDMARAIAGMWQRVGIQADLTQTTMAKVISEIQATKMSGVLLYSWANATGDPENYTGRILDPRLRFSAWKDDALAPRVEALMTEVDEDKRMAGYRALSQEASEKSWVVPLLQAVTTIAYRSDVDVKIFDSGYILPVDYRLKG</sequence>
<keyword evidence="5" id="KW-1185">Reference proteome</keyword>
<dbReference type="EMBL" id="FOAJ01000003">
    <property type="protein sequence ID" value="SEK70602.1"/>
    <property type="molecule type" value="Genomic_DNA"/>
</dbReference>
<evidence type="ECO:0000256" key="2">
    <source>
        <dbReference type="ARBA" id="ARBA00022729"/>
    </source>
</evidence>